<evidence type="ECO:0000256" key="3">
    <source>
        <dbReference type="SAM" id="SignalP"/>
    </source>
</evidence>
<dbReference type="InterPro" id="IPR001258">
    <property type="entry name" value="NHL_repeat"/>
</dbReference>
<dbReference type="AlphaFoldDB" id="A0A517PL76"/>
<dbReference type="InterPro" id="IPR011042">
    <property type="entry name" value="6-blade_b-propeller_TolB-like"/>
</dbReference>
<accession>A0A517PL76</accession>
<keyword evidence="3" id="KW-0732">Signal</keyword>
<feature type="repeat" description="NHL" evidence="2">
    <location>
        <begin position="189"/>
        <end position="227"/>
    </location>
</feature>
<feature type="domain" description="SMP-30/Gluconolactonase/LRE-like region" evidence="4">
    <location>
        <begin position="151"/>
        <end position="233"/>
    </location>
</feature>
<reference evidence="5 6" key="1">
    <citation type="submission" date="2019-02" db="EMBL/GenBank/DDBJ databases">
        <title>Deep-cultivation of Planctomycetes and their phenomic and genomic characterization uncovers novel biology.</title>
        <authorList>
            <person name="Wiegand S."/>
            <person name="Jogler M."/>
            <person name="Boedeker C."/>
            <person name="Pinto D."/>
            <person name="Vollmers J."/>
            <person name="Rivas-Marin E."/>
            <person name="Kohn T."/>
            <person name="Peeters S.H."/>
            <person name="Heuer A."/>
            <person name="Rast P."/>
            <person name="Oberbeckmann S."/>
            <person name="Bunk B."/>
            <person name="Jeske O."/>
            <person name="Meyerdierks A."/>
            <person name="Storesund J.E."/>
            <person name="Kallscheuer N."/>
            <person name="Luecker S."/>
            <person name="Lage O.M."/>
            <person name="Pohl T."/>
            <person name="Merkel B.J."/>
            <person name="Hornburger P."/>
            <person name="Mueller R.-W."/>
            <person name="Bruemmer F."/>
            <person name="Labrenz M."/>
            <person name="Spormann A.M."/>
            <person name="Op den Camp H."/>
            <person name="Overmann J."/>
            <person name="Amann R."/>
            <person name="Jetten M.S.M."/>
            <person name="Mascher T."/>
            <person name="Medema M.H."/>
            <person name="Devos D.P."/>
            <person name="Kaster A.-K."/>
            <person name="Ovreas L."/>
            <person name="Rohde M."/>
            <person name="Galperin M.Y."/>
            <person name="Jogler C."/>
        </authorList>
    </citation>
    <scope>NUCLEOTIDE SEQUENCE [LARGE SCALE GENOMIC DNA]</scope>
    <source>
        <strain evidence="5 6">HG66A1</strain>
    </source>
</reference>
<organism evidence="5 6">
    <name type="scientific">Gimesia chilikensis</name>
    <dbReference type="NCBI Taxonomy" id="2605989"/>
    <lineage>
        <taxon>Bacteria</taxon>
        <taxon>Pseudomonadati</taxon>
        <taxon>Planctomycetota</taxon>
        <taxon>Planctomycetia</taxon>
        <taxon>Planctomycetales</taxon>
        <taxon>Planctomycetaceae</taxon>
        <taxon>Gimesia</taxon>
    </lineage>
</organism>
<evidence type="ECO:0000256" key="2">
    <source>
        <dbReference type="PROSITE-ProRule" id="PRU00504"/>
    </source>
</evidence>
<gene>
    <name evidence="5" type="primary">pknD_2</name>
    <name evidence="5" type="ORF">HG66A1_19180</name>
</gene>
<dbReference type="OrthoDB" id="9797664at2"/>
<dbReference type="Pfam" id="PF08450">
    <property type="entry name" value="SGL"/>
    <property type="match status" value="1"/>
</dbReference>
<name>A0A517PL76_9PLAN</name>
<dbReference type="GO" id="GO:0008270">
    <property type="term" value="F:zinc ion binding"/>
    <property type="evidence" value="ECO:0007669"/>
    <property type="project" value="UniProtKB-KW"/>
</dbReference>
<dbReference type="EMBL" id="CP036266">
    <property type="protein sequence ID" value="QDT20133.1"/>
    <property type="molecule type" value="Genomic_DNA"/>
</dbReference>
<evidence type="ECO:0000256" key="1">
    <source>
        <dbReference type="ARBA" id="ARBA00022737"/>
    </source>
</evidence>
<dbReference type="EC" id="2.7.11.1" evidence="5"/>
<dbReference type="PANTHER" id="PTHR24104:SF25">
    <property type="entry name" value="PROTEIN LIN-41"/>
    <property type="match status" value="1"/>
</dbReference>
<proteinExistence type="predicted"/>
<dbReference type="PROSITE" id="PS51125">
    <property type="entry name" value="NHL"/>
    <property type="match status" value="1"/>
</dbReference>
<keyword evidence="5" id="KW-0808">Transferase</keyword>
<keyword evidence="6" id="KW-1185">Reference proteome</keyword>
<evidence type="ECO:0000259" key="4">
    <source>
        <dbReference type="Pfam" id="PF08450"/>
    </source>
</evidence>
<dbReference type="Gene3D" id="2.120.10.30">
    <property type="entry name" value="TolB, C-terminal domain"/>
    <property type="match status" value="1"/>
</dbReference>
<dbReference type="PANTHER" id="PTHR24104">
    <property type="entry name" value="E3 UBIQUITIN-PROTEIN LIGASE NHLRC1-RELATED"/>
    <property type="match status" value="1"/>
</dbReference>
<keyword evidence="5" id="KW-0418">Kinase</keyword>
<evidence type="ECO:0000313" key="5">
    <source>
        <dbReference type="EMBL" id="QDT20133.1"/>
    </source>
</evidence>
<dbReference type="SUPFAM" id="SSF101898">
    <property type="entry name" value="NHL repeat"/>
    <property type="match status" value="1"/>
</dbReference>
<keyword evidence="1" id="KW-0677">Repeat</keyword>
<dbReference type="Proteomes" id="UP000320421">
    <property type="component" value="Chromosome"/>
</dbReference>
<dbReference type="RefSeq" id="WP_145182520.1">
    <property type="nucleotide sequence ID" value="NZ_CP036266.1"/>
</dbReference>
<sequence length="311" mass="32750" precursor="true">MKAFLILTLGATLMLSNIAYAQKPAGKLFEAGKPLGAVNEAGEFVPLSSNVKVYGSFRFAESCVYDPTRNLIVVLNAGVSQDQAKNDGYVSLLNPDGSVHTTKWIGATRNGLTLNHPLGSAIHNGTLYTADIDVVRTFDLATGKPGKAFPVEGSTFLNGIAVNKAGTIFVSNSKPENRVYKITADGDVSIFVDGDPLKIPNGVAIDPDGNVVVVNVGNNDVMTFNPDNGKLLRTEHAAEGGNDGLVILPDGTKYVSSVRFGSVSKISPGKPAQVIASGIPSAASMGYDSRQKQLIIPMNNNNAVAFLKLED</sequence>
<feature type="signal peptide" evidence="3">
    <location>
        <begin position="1"/>
        <end position="21"/>
    </location>
</feature>
<dbReference type="InterPro" id="IPR013658">
    <property type="entry name" value="SGL"/>
</dbReference>
<protein>
    <submittedName>
        <fullName evidence="5">Serine/threonine-protein kinase PknD</fullName>
        <ecNumber evidence="5">2.7.11.1</ecNumber>
    </submittedName>
</protein>
<dbReference type="GO" id="GO:0004674">
    <property type="term" value="F:protein serine/threonine kinase activity"/>
    <property type="evidence" value="ECO:0007669"/>
    <property type="project" value="UniProtKB-EC"/>
</dbReference>
<feature type="chain" id="PRO_5022074951" evidence="3">
    <location>
        <begin position="22"/>
        <end position="311"/>
    </location>
</feature>
<dbReference type="InterPro" id="IPR050952">
    <property type="entry name" value="TRIM-NHL_E3_ligases"/>
</dbReference>
<evidence type="ECO:0000313" key="6">
    <source>
        <dbReference type="Proteomes" id="UP000320421"/>
    </source>
</evidence>